<dbReference type="EMBL" id="JBBJBU010000001">
    <property type="protein sequence ID" value="KAK7208423.1"/>
    <property type="molecule type" value="Genomic_DNA"/>
</dbReference>
<dbReference type="GeneID" id="90040671"/>
<proteinExistence type="predicted"/>
<accession>A0ABR1FFV2</accession>
<organism evidence="1 2">
    <name type="scientific">Myxozyma melibiosi</name>
    <dbReference type="NCBI Taxonomy" id="54550"/>
    <lineage>
        <taxon>Eukaryota</taxon>
        <taxon>Fungi</taxon>
        <taxon>Dikarya</taxon>
        <taxon>Ascomycota</taxon>
        <taxon>Saccharomycotina</taxon>
        <taxon>Lipomycetes</taxon>
        <taxon>Lipomycetales</taxon>
        <taxon>Lipomycetaceae</taxon>
        <taxon>Myxozyma</taxon>
    </lineage>
</organism>
<evidence type="ECO:0000313" key="1">
    <source>
        <dbReference type="EMBL" id="KAK7208423.1"/>
    </source>
</evidence>
<sequence>MLLVQLQLVLGQSFALIPGTNPGTPARRIREHQPVSAFLSRASVTSLSFSLECSLVSGQCRDYPYPETRRQQTVELDPGKIPIQAKCEKWDANRPLSVLGNVNIPSTSGRVYIFFSACH</sequence>
<name>A0ABR1FFV2_9ASCO</name>
<gene>
    <name evidence="1" type="ORF">BZA70DRAFT_50357</name>
</gene>
<comment type="caution">
    <text evidence="1">The sequence shown here is derived from an EMBL/GenBank/DDBJ whole genome shotgun (WGS) entry which is preliminary data.</text>
</comment>
<keyword evidence="2" id="KW-1185">Reference proteome</keyword>
<dbReference type="RefSeq" id="XP_064771456.1">
    <property type="nucleotide sequence ID" value="XM_064915159.1"/>
</dbReference>
<dbReference type="Proteomes" id="UP001498771">
    <property type="component" value="Unassembled WGS sequence"/>
</dbReference>
<reference evidence="1 2" key="1">
    <citation type="submission" date="2024-03" db="EMBL/GenBank/DDBJ databases">
        <title>Genome-scale model development and genomic sequencing of the oleaginous clade Lipomyces.</title>
        <authorList>
            <consortium name="Lawrence Berkeley National Laboratory"/>
            <person name="Czajka J.J."/>
            <person name="Han Y."/>
            <person name="Kim J."/>
            <person name="Mondo S.J."/>
            <person name="Hofstad B.A."/>
            <person name="Robles A."/>
            <person name="Haridas S."/>
            <person name="Riley R."/>
            <person name="LaButti K."/>
            <person name="Pangilinan J."/>
            <person name="Andreopoulos W."/>
            <person name="Lipzen A."/>
            <person name="Yan J."/>
            <person name="Wang M."/>
            <person name="Ng V."/>
            <person name="Grigoriev I.V."/>
            <person name="Spatafora J.W."/>
            <person name="Magnuson J.K."/>
            <person name="Baker S.E."/>
            <person name="Pomraning K.R."/>
        </authorList>
    </citation>
    <scope>NUCLEOTIDE SEQUENCE [LARGE SCALE GENOMIC DNA]</scope>
    <source>
        <strain evidence="1 2">Phaff 52-87</strain>
    </source>
</reference>
<evidence type="ECO:0000313" key="2">
    <source>
        <dbReference type="Proteomes" id="UP001498771"/>
    </source>
</evidence>
<protein>
    <submittedName>
        <fullName evidence="1">Uncharacterized protein</fullName>
    </submittedName>
</protein>